<dbReference type="GO" id="GO:0015986">
    <property type="term" value="P:proton motive force-driven ATP synthesis"/>
    <property type="evidence" value="ECO:0007669"/>
    <property type="project" value="InterPro"/>
</dbReference>
<comment type="subunit">
    <text evidence="15">F-type ATPases have 2 components, CF(1) - the catalytic core - and CF(0) - the membrane proton channel. CF(1) and CF(0) have multiple subunits.</text>
</comment>
<name>A0A131ZXC4_SARSC</name>
<keyword evidence="7" id="KW-0007">Acetylation</keyword>
<dbReference type="GO" id="GO:0045259">
    <property type="term" value="C:proton-transporting ATP synthase complex"/>
    <property type="evidence" value="ECO:0007669"/>
    <property type="project" value="UniProtKB-UniRule"/>
</dbReference>
<evidence type="ECO:0000256" key="14">
    <source>
        <dbReference type="ARBA" id="ARBA00074682"/>
    </source>
</evidence>
<dbReference type="InterPro" id="IPR008386">
    <property type="entry name" value="ATP_synth_F0_esu_mt"/>
</dbReference>
<keyword evidence="3 15" id="KW-0813">Transport</keyword>
<dbReference type="VEuPathDB" id="VectorBase:SSCA003460"/>
<evidence type="ECO:0000313" key="17">
    <source>
        <dbReference type="EMBL" id="KPM03331.1"/>
    </source>
</evidence>
<evidence type="ECO:0000313" key="16">
    <source>
        <dbReference type="EMBL" id="KAF7491017.1"/>
    </source>
</evidence>
<comment type="function">
    <text evidence="12 15">Subunit e, of the mitochondrial membrane ATP synthase complex (F(1)F(0) ATP synthase or Complex V) that produces ATP from ADP in the presence of a proton gradient across the membrane which is generated by electron transport complexes of the respiratory chain. ATP synthase complex consist of a soluble F(1) head domain - the catalytic core - and a membrane F(1) domain - the membrane proton channel. These two domains are linked by a central stalk rotating inside the F(1) region and a stationary peripheral stalk. During catalysis, ATP synthesis in the catalytic domain of F(1) is coupled via a rotary mechanism of the central stalk subunits to proton translocation. In vivo, can only synthesize ATP although its ATP hydrolase activity can be activated artificially in vitro. Part of the complex F(0) domain.</text>
</comment>
<evidence type="ECO:0000313" key="18">
    <source>
        <dbReference type="EnsemblMetazoa" id="KAF7491017.1"/>
    </source>
</evidence>
<keyword evidence="9 15" id="KW-0496">Mitochondrion</keyword>
<evidence type="ECO:0000256" key="9">
    <source>
        <dbReference type="ARBA" id="ARBA00023128"/>
    </source>
</evidence>
<accession>A0A131ZXC4</accession>
<evidence type="ECO:0000313" key="20">
    <source>
        <dbReference type="Proteomes" id="UP000616769"/>
    </source>
</evidence>
<keyword evidence="6 15" id="KW-0999">Mitochondrion inner membrane</keyword>
<comment type="subunit">
    <text evidence="13">Component of the ATP synthase complex composed at least of ATP5F1A/subunit alpha, ATP5F1B/subunit beta, ATP5MC1/subunit c (homooctomer), MT-ATP6/subunit a, MT-ATP8/subunit 8, ATP5ME/subunit e, ATP5MF/subunit f, ATP5MG/subunit g, ATP5MK/subunit k, ATP5MJ/subunit j, ATP5F1C/subunit gamma, ATP5F1D/subunit delta, ATP5F1E/subunit epsilon, ATP5PF/subunit F6, ATP5PB/subunit b, ATP5PD/subunit d, ATP5PO/subunit OSCP. ATP synthase complex consists of a soluble F(1) head domain (subunits alpha(3) and beta(3)) - the catalytic core - and a membrane F(0) domain - the membrane proton channel (subunits c, a, 8, e, f, g, k and j). These two domains are linked by a central stalk (subunits gamma, delta, and epsilon) rotating inside the F1 region and a stationary peripheral stalk (subunits F6, b, d, and OSCP).</text>
</comment>
<comment type="subcellular location">
    <subcellularLocation>
        <location evidence="1 15">Mitochondrion inner membrane</location>
    </subcellularLocation>
</comment>
<dbReference type="EnsemblMetazoa" id="SSS_6682s_mrna">
    <property type="protein sequence ID" value="KAF7491017.1"/>
    <property type="gene ID" value="SSS_6682"/>
</dbReference>
<keyword evidence="8 15" id="KW-0406">Ion transport</keyword>
<keyword evidence="4 15" id="KW-0138">CF(0)</keyword>
<dbReference type="OrthoDB" id="9982108at2759"/>
<reference evidence="19" key="2">
    <citation type="journal article" date="2020" name="PLoS Negl. Trop. Dis.">
        <title>High-quality nuclear genome for Sarcoptes scabiei-A critical resource for a neglected parasite.</title>
        <authorList>
            <person name="Korhonen P.K."/>
            <person name="Gasser R.B."/>
            <person name="Ma G."/>
            <person name="Wang T."/>
            <person name="Stroehlein A.J."/>
            <person name="Young N.D."/>
            <person name="Ang C.S."/>
            <person name="Fernando D.D."/>
            <person name="Lu H.C."/>
            <person name="Taylor S."/>
            <person name="Reynolds S.L."/>
            <person name="Mofiz E."/>
            <person name="Najaraj S.H."/>
            <person name="Gowda H."/>
            <person name="Madugundu A."/>
            <person name="Renuse S."/>
            <person name="Holt D."/>
            <person name="Pandey A."/>
            <person name="Papenfuss A.T."/>
            <person name="Fischer K."/>
        </authorList>
    </citation>
    <scope>NUCLEOTIDE SEQUENCE [LARGE SCALE GENOMIC DNA]</scope>
</reference>
<keyword evidence="11 15" id="KW-0066">ATP synthesis</keyword>
<protein>
    <recommendedName>
        <fullName evidence="14 15">ATP synthase F(0) complex subunit e, mitochondrial</fullName>
    </recommendedName>
</protein>
<reference evidence="16" key="3">
    <citation type="submission" date="2020-01" db="EMBL/GenBank/DDBJ databases">
        <authorList>
            <person name="Korhonen P.K.K."/>
            <person name="Guangxu M.G."/>
            <person name="Wang T.W."/>
            <person name="Stroehlein A.J.S."/>
            <person name="Young N.D."/>
            <person name="Ang C.-S.A."/>
            <person name="Fernando D.W.F."/>
            <person name="Lu H.L."/>
            <person name="Taylor S.T."/>
            <person name="Ehtesham M.E.M."/>
            <person name="Najaraj S.H.N."/>
            <person name="Harsha G.H.G."/>
            <person name="Madugundu A.M."/>
            <person name="Renuse S.R."/>
            <person name="Holt D.H."/>
            <person name="Pandey A.P."/>
            <person name="Papenfuss A.P."/>
            <person name="Gasser R.B.G."/>
            <person name="Fischer K.F."/>
        </authorList>
    </citation>
    <scope>NUCLEOTIDE SEQUENCE</scope>
    <source>
        <strain evidence="16">SSS_KF_BRIS2020</strain>
    </source>
</reference>
<evidence type="ECO:0000256" key="6">
    <source>
        <dbReference type="ARBA" id="ARBA00022792"/>
    </source>
</evidence>
<evidence type="ECO:0000256" key="1">
    <source>
        <dbReference type="ARBA" id="ARBA00004273"/>
    </source>
</evidence>
<sequence length="100" mass="11873">MLKDYSLPKPELGAPVRVSPFIRFCRWSLLIAGIMYGFKHERTLAERERLHRKNLREQKAIWDAEQKILADRRTREQLLSLAKELNVPIPEDFDKQYPPV</sequence>
<dbReference type="OMA" id="FCRWSLL"/>
<dbReference type="Pfam" id="PF05680">
    <property type="entry name" value="ATP-synt_E"/>
    <property type="match status" value="1"/>
</dbReference>
<evidence type="ECO:0000256" key="3">
    <source>
        <dbReference type="ARBA" id="ARBA00022448"/>
    </source>
</evidence>
<evidence type="ECO:0000256" key="8">
    <source>
        <dbReference type="ARBA" id="ARBA00023065"/>
    </source>
</evidence>
<evidence type="ECO:0000256" key="15">
    <source>
        <dbReference type="RuleBase" id="RU367005"/>
    </source>
</evidence>
<evidence type="ECO:0000256" key="11">
    <source>
        <dbReference type="ARBA" id="ARBA00023310"/>
    </source>
</evidence>
<evidence type="ECO:0000256" key="10">
    <source>
        <dbReference type="ARBA" id="ARBA00023136"/>
    </source>
</evidence>
<dbReference type="GO" id="GO:0005743">
    <property type="term" value="C:mitochondrial inner membrane"/>
    <property type="evidence" value="ECO:0007669"/>
    <property type="project" value="UniProtKB-SubCell"/>
</dbReference>
<keyword evidence="19" id="KW-1185">Reference proteome</keyword>
<dbReference type="PANTHER" id="PTHR12427">
    <property type="entry name" value="ATP SYNTHASE E CHAIN, MITOCHONDRIAL"/>
    <property type="match status" value="1"/>
</dbReference>
<dbReference type="AlphaFoldDB" id="A0A131ZXC4"/>
<dbReference type="Proteomes" id="UP000616769">
    <property type="component" value="Unassembled WGS sequence"/>
</dbReference>
<dbReference type="PANTHER" id="PTHR12427:SF1">
    <property type="entry name" value="ATP SYNTHASE SUBUNIT E, MITOCHONDRIAL"/>
    <property type="match status" value="1"/>
</dbReference>
<evidence type="ECO:0000256" key="7">
    <source>
        <dbReference type="ARBA" id="ARBA00022990"/>
    </source>
</evidence>
<proteinExistence type="inferred from homology"/>
<evidence type="ECO:0000256" key="12">
    <source>
        <dbReference type="ARBA" id="ARBA00057306"/>
    </source>
</evidence>
<evidence type="ECO:0000256" key="4">
    <source>
        <dbReference type="ARBA" id="ARBA00022547"/>
    </source>
</evidence>
<keyword evidence="5 15" id="KW-0375">Hydrogen ion transport</keyword>
<evidence type="ECO:0000256" key="5">
    <source>
        <dbReference type="ARBA" id="ARBA00022781"/>
    </source>
</evidence>
<dbReference type="GO" id="GO:0015078">
    <property type="term" value="F:proton transmembrane transporter activity"/>
    <property type="evidence" value="ECO:0007669"/>
    <property type="project" value="InterPro"/>
</dbReference>
<gene>
    <name evidence="17" type="ORF">QR98_0017620</name>
    <name evidence="16" type="ORF">SSS_6682</name>
</gene>
<organism evidence="17 20">
    <name type="scientific">Sarcoptes scabiei</name>
    <name type="common">Itch mite</name>
    <name type="synonym">Acarus scabiei</name>
    <dbReference type="NCBI Taxonomy" id="52283"/>
    <lineage>
        <taxon>Eukaryota</taxon>
        <taxon>Metazoa</taxon>
        <taxon>Ecdysozoa</taxon>
        <taxon>Arthropoda</taxon>
        <taxon>Chelicerata</taxon>
        <taxon>Arachnida</taxon>
        <taxon>Acari</taxon>
        <taxon>Acariformes</taxon>
        <taxon>Sarcoptiformes</taxon>
        <taxon>Astigmata</taxon>
        <taxon>Psoroptidia</taxon>
        <taxon>Sarcoptoidea</taxon>
        <taxon>Sarcoptidae</taxon>
        <taxon>Sarcoptinae</taxon>
        <taxon>Sarcoptes</taxon>
    </lineage>
</organism>
<comment type="similarity">
    <text evidence="2 15">Belongs to the ATPase e subunit family.</text>
</comment>
<reference evidence="18" key="4">
    <citation type="submission" date="2022-06" db="UniProtKB">
        <authorList>
            <consortium name="EnsemblMetazoa"/>
        </authorList>
    </citation>
    <scope>IDENTIFICATION</scope>
</reference>
<dbReference type="EMBL" id="WVUK01000062">
    <property type="protein sequence ID" value="KAF7491017.1"/>
    <property type="molecule type" value="Genomic_DNA"/>
</dbReference>
<evidence type="ECO:0000256" key="13">
    <source>
        <dbReference type="ARBA" id="ARBA00064647"/>
    </source>
</evidence>
<keyword evidence="10" id="KW-0472">Membrane</keyword>
<dbReference type="EMBL" id="JXLN01004640">
    <property type="protein sequence ID" value="KPM03331.1"/>
    <property type="molecule type" value="Genomic_DNA"/>
</dbReference>
<dbReference type="Proteomes" id="UP000070412">
    <property type="component" value="Unassembled WGS sequence"/>
</dbReference>
<evidence type="ECO:0000313" key="19">
    <source>
        <dbReference type="Proteomes" id="UP000070412"/>
    </source>
</evidence>
<reference evidence="17 20" key="1">
    <citation type="journal article" date="2015" name="Parasit. Vectors">
        <title>Draft genome of the scabies mite.</title>
        <authorList>
            <person name="Rider S.D.Jr."/>
            <person name="Morgan M.S."/>
            <person name="Arlian L.G."/>
        </authorList>
    </citation>
    <scope>NUCLEOTIDE SEQUENCE [LARGE SCALE GENOMIC DNA]</scope>
    <source>
        <strain evidence="17">Arlian Lab</strain>
    </source>
</reference>
<evidence type="ECO:0000256" key="2">
    <source>
        <dbReference type="ARBA" id="ARBA00007333"/>
    </source>
</evidence>